<gene>
    <name evidence="2" type="ORF">DI533_05240</name>
</gene>
<sequence length="226" mass="24709">MGTKESRAGQMSDPMTNMEIEDVLSSIRRLVSEDHRLPPRVAVKVELPADKLVLTPALRIVPESRPTLPAPEIAVPEPSVESAPSHEAAAAVMEAALSTSAEDWEPDGSEAPAIDWTVEWEVGPASETAKVATVEFSSVRSDVPVTESEQEPEAQAEPLLDDELDPLADLDEGLAEPLVDEEMIRDIVRQVLREELQGTLGERITRNVRKLVRAEINRALAARDLE</sequence>
<feature type="compositionally biased region" description="Acidic residues" evidence="1">
    <location>
        <begin position="148"/>
        <end position="162"/>
    </location>
</feature>
<dbReference type="EMBL" id="QFQS01000001">
    <property type="protein sequence ID" value="PZR00025.1"/>
    <property type="molecule type" value="Genomic_DNA"/>
</dbReference>
<proteinExistence type="predicted"/>
<dbReference type="Proteomes" id="UP000248975">
    <property type="component" value="Unassembled WGS sequence"/>
</dbReference>
<evidence type="ECO:0000313" key="2">
    <source>
        <dbReference type="EMBL" id="PZR00025.1"/>
    </source>
</evidence>
<evidence type="ECO:0000256" key="1">
    <source>
        <dbReference type="SAM" id="MobiDB-lite"/>
    </source>
</evidence>
<protein>
    <recommendedName>
        <fullName evidence="4">DUF2497 domain-containing protein</fullName>
    </recommendedName>
</protein>
<accession>A0A2W5SK40</accession>
<dbReference type="AlphaFoldDB" id="A0A2W5SK40"/>
<name>A0A2W5SK40_CERSP</name>
<feature type="region of interest" description="Disordered" evidence="1">
    <location>
        <begin position="140"/>
        <end position="162"/>
    </location>
</feature>
<reference evidence="2 3" key="1">
    <citation type="submission" date="2017-08" db="EMBL/GenBank/DDBJ databases">
        <title>Infants hospitalized years apart are colonized by the same room-sourced microbial strains.</title>
        <authorList>
            <person name="Brooks B."/>
            <person name="Olm M.R."/>
            <person name="Firek B.A."/>
            <person name="Baker R."/>
            <person name="Thomas B.C."/>
            <person name="Morowitz M.J."/>
            <person name="Banfield J.F."/>
        </authorList>
    </citation>
    <scope>NUCLEOTIDE SEQUENCE [LARGE SCALE GENOMIC DNA]</scope>
    <source>
        <strain evidence="2">S2_003_000_R2_11</strain>
    </source>
</reference>
<organism evidence="2 3">
    <name type="scientific">Cereibacter sphaeroides</name>
    <name type="common">Rhodobacter sphaeroides</name>
    <dbReference type="NCBI Taxonomy" id="1063"/>
    <lineage>
        <taxon>Bacteria</taxon>
        <taxon>Pseudomonadati</taxon>
        <taxon>Pseudomonadota</taxon>
        <taxon>Alphaproteobacteria</taxon>
        <taxon>Rhodobacterales</taxon>
        <taxon>Paracoccaceae</taxon>
        <taxon>Cereibacter</taxon>
    </lineage>
</organism>
<evidence type="ECO:0008006" key="4">
    <source>
        <dbReference type="Google" id="ProtNLM"/>
    </source>
</evidence>
<comment type="caution">
    <text evidence="2">The sequence shown here is derived from an EMBL/GenBank/DDBJ whole genome shotgun (WGS) entry which is preliminary data.</text>
</comment>
<evidence type="ECO:0000313" key="3">
    <source>
        <dbReference type="Proteomes" id="UP000248975"/>
    </source>
</evidence>